<evidence type="ECO:0000313" key="1">
    <source>
        <dbReference type="EMBL" id="SVC31952.1"/>
    </source>
</evidence>
<feature type="non-terminal residue" evidence="1">
    <location>
        <position position="84"/>
    </location>
</feature>
<dbReference type="EMBL" id="UINC01084896">
    <property type="protein sequence ID" value="SVC31952.1"/>
    <property type="molecule type" value="Genomic_DNA"/>
</dbReference>
<sequence>MVQLPEDSPHIIHIVDLPVEDGRNFPFQQHSYSNGQQIQEPLDIKNADRFHRQPILVQPSASLDRPSKRYRMPGPVVVGDPLFD</sequence>
<accession>A0A382L9W6</accession>
<gene>
    <name evidence="1" type="ORF">METZ01_LOCUS284806</name>
</gene>
<organism evidence="1">
    <name type="scientific">marine metagenome</name>
    <dbReference type="NCBI Taxonomy" id="408172"/>
    <lineage>
        <taxon>unclassified sequences</taxon>
        <taxon>metagenomes</taxon>
        <taxon>ecological metagenomes</taxon>
    </lineage>
</organism>
<dbReference type="AlphaFoldDB" id="A0A382L9W6"/>
<proteinExistence type="predicted"/>
<protein>
    <submittedName>
        <fullName evidence="1">Uncharacterized protein</fullName>
    </submittedName>
</protein>
<reference evidence="1" key="1">
    <citation type="submission" date="2018-05" db="EMBL/GenBank/DDBJ databases">
        <authorList>
            <person name="Lanie J.A."/>
            <person name="Ng W.-L."/>
            <person name="Kazmierczak K.M."/>
            <person name="Andrzejewski T.M."/>
            <person name="Davidsen T.M."/>
            <person name="Wayne K.J."/>
            <person name="Tettelin H."/>
            <person name="Glass J.I."/>
            <person name="Rusch D."/>
            <person name="Podicherti R."/>
            <person name="Tsui H.-C.T."/>
            <person name="Winkler M.E."/>
        </authorList>
    </citation>
    <scope>NUCLEOTIDE SEQUENCE</scope>
</reference>
<name>A0A382L9W6_9ZZZZ</name>